<protein>
    <submittedName>
        <fullName evidence="1">Uncharacterized protein</fullName>
    </submittedName>
</protein>
<evidence type="ECO:0000313" key="1">
    <source>
        <dbReference type="EMBL" id="KKL56299.1"/>
    </source>
</evidence>
<dbReference type="AlphaFoldDB" id="A0A0F9D427"/>
<accession>A0A0F9D427</accession>
<reference evidence="1" key="1">
    <citation type="journal article" date="2015" name="Nature">
        <title>Complex archaea that bridge the gap between prokaryotes and eukaryotes.</title>
        <authorList>
            <person name="Spang A."/>
            <person name="Saw J.H."/>
            <person name="Jorgensen S.L."/>
            <person name="Zaremba-Niedzwiedzka K."/>
            <person name="Martijn J."/>
            <person name="Lind A.E."/>
            <person name="van Eijk R."/>
            <person name="Schleper C."/>
            <person name="Guy L."/>
            <person name="Ettema T.J."/>
        </authorList>
    </citation>
    <scope>NUCLEOTIDE SEQUENCE</scope>
</reference>
<proteinExistence type="predicted"/>
<comment type="caution">
    <text evidence="1">The sequence shown here is derived from an EMBL/GenBank/DDBJ whole genome shotgun (WGS) entry which is preliminary data.</text>
</comment>
<feature type="non-terminal residue" evidence="1">
    <location>
        <position position="1"/>
    </location>
</feature>
<gene>
    <name evidence="1" type="ORF">LCGC14_2246820</name>
</gene>
<organism evidence="1">
    <name type="scientific">marine sediment metagenome</name>
    <dbReference type="NCBI Taxonomy" id="412755"/>
    <lineage>
        <taxon>unclassified sequences</taxon>
        <taxon>metagenomes</taxon>
        <taxon>ecological metagenomes</taxon>
    </lineage>
</organism>
<name>A0A0F9D427_9ZZZZ</name>
<dbReference type="EMBL" id="LAZR01030543">
    <property type="protein sequence ID" value="KKL56299.1"/>
    <property type="molecule type" value="Genomic_DNA"/>
</dbReference>
<sequence length="272" mass="31395">IQKNGKQPVETDVKSIDELLDQKLITEAEFEILENLENDERDEALRSIYILSWTPKQMVNEFQTHRGKRITLDDALKQNSVTKLDMFAPYMGRFIEMSTFMILGIASPDGKVQILNPRNLGPQESLVLQVRDLLARKEYFKALKRNFSIIKLLLTTGQLMESNVIDDLETINSFLNSKYGLLGQVLSDYFDLLTILDIKVKQRIDMDFILNQIDASRDKLANALSKAQMRPVNVILDRMTKTKTDIQINLIELLKMLTPILKRKSKEIYDNL</sequence>